<dbReference type="GeneID" id="55970224"/>
<dbReference type="CDD" id="cd05811">
    <property type="entry name" value="CBM20_glucoamylase"/>
    <property type="match status" value="1"/>
</dbReference>
<comment type="similarity">
    <text evidence="3">Belongs to the glycosyl hydrolase 13 family.</text>
</comment>
<keyword evidence="7" id="KW-0378">Hydrolase</keyword>
<comment type="caution">
    <text evidence="17">The sequence shown here is derived from an EMBL/GenBank/DDBJ whole genome shotgun (WGS) entry which is preliminary data.</text>
</comment>
<dbReference type="AlphaFoldDB" id="A0A9P4YZ26"/>
<proteinExistence type="inferred from homology"/>
<dbReference type="InterPro" id="IPR002044">
    <property type="entry name" value="CBM20"/>
</dbReference>
<dbReference type="EC" id="3.2.1.1" evidence="4"/>
<keyword evidence="8" id="KW-0106">Calcium</keyword>
<dbReference type="InterPro" id="IPR013783">
    <property type="entry name" value="Ig-like_fold"/>
</dbReference>
<feature type="chain" id="PRO_5040447670" description="alpha-amylase" evidence="15">
    <location>
        <begin position="22"/>
        <end position="629"/>
    </location>
</feature>
<keyword evidence="9" id="KW-1015">Disulfide bond</keyword>
<keyword evidence="18" id="KW-1185">Reference proteome</keyword>
<dbReference type="FunFam" id="2.60.40.10:FF:000552">
    <property type="entry name" value="Related to glucoamylase"/>
    <property type="match status" value="1"/>
</dbReference>
<dbReference type="GO" id="GO:0004556">
    <property type="term" value="F:alpha-amylase activity"/>
    <property type="evidence" value="ECO:0007669"/>
    <property type="project" value="UniProtKB-EC"/>
</dbReference>
<keyword evidence="6 15" id="KW-0732">Signal</keyword>
<keyword evidence="11" id="KW-0119">Carbohydrate metabolism</keyword>
<evidence type="ECO:0000256" key="11">
    <source>
        <dbReference type="ARBA" id="ARBA00023277"/>
    </source>
</evidence>
<keyword evidence="5" id="KW-0479">Metal-binding</keyword>
<evidence type="ECO:0000256" key="1">
    <source>
        <dbReference type="ARBA" id="ARBA00000548"/>
    </source>
</evidence>
<name>A0A9P4YZ26_9HYPO</name>
<dbReference type="GO" id="GO:0005509">
    <property type="term" value="F:calcium ion binding"/>
    <property type="evidence" value="ECO:0007669"/>
    <property type="project" value="InterPro"/>
</dbReference>
<evidence type="ECO:0000256" key="4">
    <source>
        <dbReference type="ARBA" id="ARBA00012595"/>
    </source>
</evidence>
<feature type="signal peptide" evidence="15">
    <location>
        <begin position="1"/>
        <end position="21"/>
    </location>
</feature>
<dbReference type="InterPro" id="IPR017853">
    <property type="entry name" value="GH"/>
</dbReference>
<dbReference type="PANTHER" id="PTHR10357">
    <property type="entry name" value="ALPHA-AMYLASE FAMILY MEMBER"/>
    <property type="match status" value="1"/>
</dbReference>
<protein>
    <recommendedName>
        <fullName evidence="4">alpha-amylase</fullName>
        <ecNumber evidence="4">3.2.1.1</ecNumber>
    </recommendedName>
</protein>
<dbReference type="Gene3D" id="2.60.40.1180">
    <property type="entry name" value="Golgi alpha-mannosidase II"/>
    <property type="match status" value="1"/>
</dbReference>
<dbReference type="Pfam" id="PF09260">
    <property type="entry name" value="A_amylase_dom_C"/>
    <property type="match status" value="1"/>
</dbReference>
<dbReference type="EMBL" id="JAANYQ010000003">
    <property type="protein sequence ID" value="KAF4125157.1"/>
    <property type="molecule type" value="Genomic_DNA"/>
</dbReference>
<evidence type="ECO:0000256" key="6">
    <source>
        <dbReference type="ARBA" id="ARBA00022729"/>
    </source>
</evidence>
<feature type="domain" description="CBM20" evidence="16">
    <location>
        <begin position="522"/>
        <end position="629"/>
    </location>
</feature>
<evidence type="ECO:0000313" key="18">
    <source>
        <dbReference type="Proteomes" id="UP000749293"/>
    </source>
</evidence>
<comment type="catalytic activity">
    <reaction evidence="1">
        <text>Endohydrolysis of (1-&gt;4)-alpha-D-glucosidic linkages in polysaccharides containing three or more (1-&gt;4)-alpha-linked D-glucose units.</text>
        <dbReference type="EC" id="3.2.1.1"/>
    </reaction>
</comment>
<keyword evidence="13" id="KW-0624">Polysaccharide degradation</keyword>
<gene>
    <name evidence="17" type="ORF">GMORB2_3996</name>
</gene>
<dbReference type="GO" id="GO:0000272">
    <property type="term" value="P:polysaccharide catabolic process"/>
    <property type="evidence" value="ECO:0007669"/>
    <property type="project" value="UniProtKB-KW"/>
</dbReference>
<dbReference type="Proteomes" id="UP000749293">
    <property type="component" value="Unassembled WGS sequence"/>
</dbReference>
<accession>A0A9P4YZ26</accession>
<evidence type="ECO:0000256" key="7">
    <source>
        <dbReference type="ARBA" id="ARBA00022801"/>
    </source>
</evidence>
<dbReference type="PROSITE" id="PS51166">
    <property type="entry name" value="CBM20"/>
    <property type="match status" value="1"/>
</dbReference>
<dbReference type="SMART" id="SM01065">
    <property type="entry name" value="CBM_2"/>
    <property type="match status" value="1"/>
</dbReference>
<evidence type="ECO:0000256" key="8">
    <source>
        <dbReference type="ARBA" id="ARBA00022837"/>
    </source>
</evidence>
<evidence type="ECO:0000256" key="13">
    <source>
        <dbReference type="ARBA" id="ARBA00023326"/>
    </source>
</evidence>
<dbReference type="InterPro" id="IPR034836">
    <property type="entry name" value="CBM20_glucoamylase"/>
</dbReference>
<dbReference type="InterPro" id="IPR013780">
    <property type="entry name" value="Glyco_hydro_b"/>
</dbReference>
<evidence type="ECO:0000256" key="5">
    <source>
        <dbReference type="ARBA" id="ARBA00022723"/>
    </source>
</evidence>
<comment type="cofactor">
    <cofactor evidence="2">
        <name>Ca(2+)</name>
        <dbReference type="ChEBI" id="CHEBI:29108"/>
    </cofactor>
</comment>
<dbReference type="OrthoDB" id="204980at2759"/>
<feature type="region of interest" description="Disordered" evidence="14">
    <location>
        <begin position="480"/>
        <end position="521"/>
    </location>
</feature>
<dbReference type="InterPro" id="IPR006047">
    <property type="entry name" value="GH13_cat_dom"/>
</dbReference>
<sequence length="629" mass="66753">MLARMKPSALLALTLPASAMALTPAQWRNQSVYQVLTDRFALTDGSTSSPCDLNSYCGGTFQGIINRLDYIRGMGFTAIWISPVVSNLVGETGDGSGYHGYWAQDIYSINPNFGSASDLVALSDALHDAGMYLMVDIVTNHMGYEGCGACVDYSIFNPFDSDSYYHPYCAIDYGSTDITEIQDCWEGDGIVSLPDLATEDSDVLDMWNSWIAELVSNYTIDAGVYIVGEVDDGDPDVVCPYQNDYSLNPLNYPAYYWITQAFQSTSGSIGNLVSGVDTIKSGCADSTLLGSFMENHDNPRFPSYTSDYSLAGNAIAFTMLADGIPIIYEGQEQHFSGASVPGNREAVWSSGYDTTAQLYTLITALNAIRSWAVSQSSSYVTYKAYPTYSDSSTIVMRKGAAGSQVIAVFSNLGADGASYTLTLTSGETGFTDGQSLVEVLACRLYTTDSSGNLAAAMSGGVPLVFYPAASLDGSGICPDITGPGSSSSSSTTTTTTESAASTAATHTSSSSASSLSSATAGGACTDTVPVRFYEAVTTTYGQTIKLSGNQDALGNWDPSDAIALSAAEYTSSDHLWYVSVNLTPGSVVEYKYINVAGNGDVTWEADPDHTYTVPTTWATQATVSNTWQT</sequence>
<dbReference type="RefSeq" id="XP_035323809.1">
    <property type="nucleotide sequence ID" value="XM_035465972.1"/>
</dbReference>
<dbReference type="InterPro" id="IPR015340">
    <property type="entry name" value="A_amylase_C_dom"/>
</dbReference>
<dbReference type="Pfam" id="PF00128">
    <property type="entry name" value="Alpha-amylase"/>
    <property type="match status" value="1"/>
</dbReference>
<keyword evidence="10" id="KW-0325">Glycoprotein</keyword>
<dbReference type="Gene3D" id="2.60.40.10">
    <property type="entry name" value="Immunoglobulins"/>
    <property type="match status" value="1"/>
</dbReference>
<evidence type="ECO:0000256" key="3">
    <source>
        <dbReference type="ARBA" id="ARBA00008061"/>
    </source>
</evidence>
<dbReference type="CDD" id="cd11319">
    <property type="entry name" value="AmyAc_euk_AmyA"/>
    <property type="match status" value="1"/>
</dbReference>
<dbReference type="Gene3D" id="3.20.20.80">
    <property type="entry name" value="Glycosidases"/>
    <property type="match status" value="2"/>
</dbReference>
<evidence type="ECO:0000256" key="15">
    <source>
        <dbReference type="SAM" id="SignalP"/>
    </source>
</evidence>
<evidence type="ECO:0000259" key="16">
    <source>
        <dbReference type="PROSITE" id="PS51166"/>
    </source>
</evidence>
<evidence type="ECO:0000256" key="2">
    <source>
        <dbReference type="ARBA" id="ARBA00001913"/>
    </source>
</evidence>
<feature type="compositionally biased region" description="Low complexity" evidence="14">
    <location>
        <begin position="485"/>
        <end position="520"/>
    </location>
</feature>
<dbReference type="SUPFAM" id="SSF51445">
    <property type="entry name" value="(Trans)glycosidases"/>
    <property type="match status" value="1"/>
</dbReference>
<dbReference type="PANTHER" id="PTHR10357:SF215">
    <property type="entry name" value="ALPHA-AMYLASE 1"/>
    <property type="match status" value="1"/>
</dbReference>
<dbReference type="SUPFAM" id="SSF51011">
    <property type="entry name" value="Glycosyl hydrolase domain"/>
    <property type="match status" value="1"/>
</dbReference>
<evidence type="ECO:0000256" key="14">
    <source>
        <dbReference type="SAM" id="MobiDB-lite"/>
    </source>
</evidence>
<reference evidence="17" key="1">
    <citation type="submission" date="2020-03" db="EMBL/GenBank/DDBJ databases">
        <title>Site-based positive gene gene selection in Geosmithia morbida across the United States reveals a broad range of putative effectors and factors for local host and environmental adapation.</title>
        <authorList>
            <person name="Onufrak A."/>
            <person name="Murdoch R.W."/>
            <person name="Gazis R."/>
            <person name="Huff M."/>
            <person name="Staton M."/>
            <person name="Klingeman W."/>
            <person name="Hadziabdic D."/>
        </authorList>
    </citation>
    <scope>NUCLEOTIDE SEQUENCE</scope>
    <source>
        <strain evidence="17">1262</strain>
    </source>
</reference>
<dbReference type="Pfam" id="PF00686">
    <property type="entry name" value="CBM_20"/>
    <property type="match status" value="1"/>
</dbReference>
<dbReference type="SMART" id="SM00642">
    <property type="entry name" value="Aamy"/>
    <property type="match status" value="1"/>
</dbReference>
<dbReference type="GO" id="GO:2001070">
    <property type="term" value="F:starch binding"/>
    <property type="evidence" value="ECO:0007669"/>
    <property type="project" value="InterPro"/>
</dbReference>
<organism evidence="17 18">
    <name type="scientific">Geosmithia morbida</name>
    <dbReference type="NCBI Taxonomy" id="1094350"/>
    <lineage>
        <taxon>Eukaryota</taxon>
        <taxon>Fungi</taxon>
        <taxon>Dikarya</taxon>
        <taxon>Ascomycota</taxon>
        <taxon>Pezizomycotina</taxon>
        <taxon>Sordariomycetes</taxon>
        <taxon>Hypocreomycetidae</taxon>
        <taxon>Hypocreales</taxon>
        <taxon>Bionectriaceae</taxon>
        <taxon>Geosmithia</taxon>
    </lineage>
</organism>
<evidence type="ECO:0000256" key="12">
    <source>
        <dbReference type="ARBA" id="ARBA00023295"/>
    </source>
</evidence>
<evidence type="ECO:0000256" key="10">
    <source>
        <dbReference type="ARBA" id="ARBA00023180"/>
    </source>
</evidence>
<keyword evidence="12" id="KW-0326">Glycosidase</keyword>
<dbReference type="InterPro" id="IPR013784">
    <property type="entry name" value="Carb-bd-like_fold"/>
</dbReference>
<evidence type="ECO:0000256" key="9">
    <source>
        <dbReference type="ARBA" id="ARBA00023157"/>
    </source>
</evidence>
<dbReference type="SUPFAM" id="SSF49452">
    <property type="entry name" value="Starch-binding domain-like"/>
    <property type="match status" value="1"/>
</dbReference>
<evidence type="ECO:0000313" key="17">
    <source>
        <dbReference type="EMBL" id="KAF4125157.1"/>
    </source>
</evidence>